<dbReference type="Proteomes" id="UP001595791">
    <property type="component" value="Unassembled WGS sequence"/>
</dbReference>
<organism evidence="1 2">
    <name type="scientific">Chitinimonas lacunae</name>
    <dbReference type="NCBI Taxonomy" id="1963018"/>
    <lineage>
        <taxon>Bacteria</taxon>
        <taxon>Pseudomonadati</taxon>
        <taxon>Pseudomonadota</taxon>
        <taxon>Betaproteobacteria</taxon>
        <taxon>Neisseriales</taxon>
        <taxon>Chitinibacteraceae</taxon>
        <taxon>Chitinimonas</taxon>
    </lineage>
</organism>
<dbReference type="PANTHER" id="PTHR37841">
    <property type="entry name" value="GLR2918 PROTEIN"/>
    <property type="match status" value="1"/>
</dbReference>
<dbReference type="Pfam" id="PF14903">
    <property type="entry name" value="WG_beta_rep"/>
    <property type="match status" value="6"/>
</dbReference>
<dbReference type="EMBL" id="JBHSBU010000001">
    <property type="protein sequence ID" value="MFC4160878.1"/>
    <property type="molecule type" value="Genomic_DNA"/>
</dbReference>
<dbReference type="RefSeq" id="WP_378166183.1">
    <property type="nucleotide sequence ID" value="NZ_JBHSBU010000001.1"/>
</dbReference>
<name>A0ABV8MRP9_9NEIS</name>
<evidence type="ECO:0000313" key="1">
    <source>
        <dbReference type="EMBL" id="MFC4160878.1"/>
    </source>
</evidence>
<evidence type="ECO:0000313" key="2">
    <source>
        <dbReference type="Proteomes" id="UP001595791"/>
    </source>
</evidence>
<dbReference type="InterPro" id="IPR032774">
    <property type="entry name" value="WG_beta_rep"/>
</dbReference>
<comment type="caution">
    <text evidence="1">The sequence shown here is derived from an EMBL/GenBank/DDBJ whole genome shotgun (WGS) entry which is preliminary data.</text>
</comment>
<reference evidence="2" key="1">
    <citation type="journal article" date="2019" name="Int. J. Syst. Evol. Microbiol.">
        <title>The Global Catalogue of Microorganisms (GCM) 10K type strain sequencing project: providing services to taxonomists for standard genome sequencing and annotation.</title>
        <authorList>
            <consortium name="The Broad Institute Genomics Platform"/>
            <consortium name="The Broad Institute Genome Sequencing Center for Infectious Disease"/>
            <person name="Wu L."/>
            <person name="Ma J."/>
        </authorList>
    </citation>
    <scope>NUCLEOTIDE SEQUENCE [LARGE SCALE GENOMIC DNA]</scope>
    <source>
        <strain evidence="2">LMG 29894</strain>
    </source>
</reference>
<gene>
    <name evidence="1" type="ORF">ACFOW7_16180</name>
</gene>
<proteinExistence type="predicted"/>
<sequence>MGRLYMHTHPPPRRRLRRPLAGLVVLLGLSAVAWHLNQPETIVTPSQRPIRNFQGVALRDAMPVQRESAWAFRSALPSGPTDNSPAGRWISLNPLDPSQAPQILDGITRQLIQIATDYPQTGPWQIEQVLELGPFEQGLAPARVMAYMPRPDSAGQTVQRRELWGYVDPRGQWRIAPQYAQAEPWANGLARIVPLGSLAQPQLIDQGGQQRHSNVTARLGSDWTLRPWGRHVILSRDDEHWLFPADGSAPALLPCCRVEQSDPSGTLNLLSSRGDALFHLYRGEISVRSPAAGRLRPLLDHVYAEARPNAAGEIRYRVLSTEPDRAALAEELSDVWPFLPDAFVACVAGQAPLLMARGTSKPLRRLSAAPRCGLMDGRGRWRLSPDYHSLIELDNGLLRLGRDQHWCAARRDGSLIGSCSDIPPTALLSAGLLPDVGPTAPWLGYRDENGQWRIPPQFHEAGAFVGRIAQVRQHSLPGLIDPHGRWLTPEPPANLIALAWENLHRRPEPGIHDIGLINRRGEMVLPFLFREVSDLAEDGSARVCPAPESIPCQRIDPSGRRVPSQYRSAEPYQSPLPMAELTPVERQGRWGYLDRQGKLAISPRFDAAQPFYAGAAWVRLGPRWGLLDTTGRWLQPAVFLEAKPFSAGVAAVRHENGKLTLLSPNGRGVQVEGVEEIGPFSSGLAVARTHLGYGYLTPTGRWAIPPRYRSASDFIGSHAVVAGALPGHWTPPQQRSPYLVQNVTVWPAARLARIAVLVDGQTRYGLVDDAGRWLLPHY</sequence>
<protein>
    <submittedName>
        <fullName evidence="1">WG repeat-containing protein</fullName>
    </submittedName>
</protein>
<keyword evidence="2" id="KW-1185">Reference proteome</keyword>
<accession>A0ABV8MRP9</accession>
<dbReference type="PANTHER" id="PTHR37841:SF1">
    <property type="entry name" value="DUF3298 DOMAIN-CONTAINING PROTEIN"/>
    <property type="match status" value="1"/>
</dbReference>